<dbReference type="AlphaFoldDB" id="A0A4V2ELL5"/>
<protein>
    <recommendedName>
        <fullName evidence="4">Lipase</fullName>
    </recommendedName>
</protein>
<dbReference type="InterPro" id="IPR029058">
    <property type="entry name" value="AB_hydrolase_fold"/>
</dbReference>
<dbReference type="InterPro" id="IPR053228">
    <property type="entry name" value="Stereospecific_Lipase"/>
</dbReference>
<reference evidence="2 3" key="1">
    <citation type="submission" date="2019-02" db="EMBL/GenBank/DDBJ databases">
        <title>Draft genome sequence of Amycolatopsis sp. 8-3EHSu isolated from roots of Suaeda maritima.</title>
        <authorList>
            <person name="Duangmal K."/>
            <person name="Chantavorakit T."/>
        </authorList>
    </citation>
    <scope>NUCLEOTIDE SEQUENCE [LARGE SCALE GENOMIC DNA]</scope>
    <source>
        <strain evidence="2 3">8-3EHSu</strain>
    </source>
</reference>
<comment type="caution">
    <text evidence="2">The sequence shown here is derived from an EMBL/GenBank/DDBJ whole genome shotgun (WGS) entry which is preliminary data.</text>
</comment>
<dbReference type="Gene3D" id="3.40.50.1820">
    <property type="entry name" value="alpha/beta hydrolase"/>
    <property type="match status" value="1"/>
</dbReference>
<dbReference type="RefSeq" id="WP_130477078.1">
    <property type="nucleotide sequence ID" value="NZ_SFCC01000010.1"/>
</dbReference>
<evidence type="ECO:0000256" key="1">
    <source>
        <dbReference type="SAM" id="SignalP"/>
    </source>
</evidence>
<organism evidence="2 3">
    <name type="scientific">Amycolatopsis suaedae</name>
    <dbReference type="NCBI Taxonomy" id="2510978"/>
    <lineage>
        <taxon>Bacteria</taxon>
        <taxon>Bacillati</taxon>
        <taxon>Actinomycetota</taxon>
        <taxon>Actinomycetes</taxon>
        <taxon>Pseudonocardiales</taxon>
        <taxon>Pseudonocardiaceae</taxon>
        <taxon>Amycolatopsis</taxon>
    </lineage>
</organism>
<dbReference type="SUPFAM" id="SSF53474">
    <property type="entry name" value="alpha/beta-Hydrolases"/>
    <property type="match status" value="1"/>
</dbReference>
<gene>
    <name evidence="2" type="ORF">EWH70_20490</name>
</gene>
<dbReference type="PANTHER" id="PTHR37574:SF1">
    <property type="entry name" value="LIPASE B"/>
    <property type="match status" value="1"/>
</dbReference>
<evidence type="ECO:0000313" key="3">
    <source>
        <dbReference type="Proteomes" id="UP000292003"/>
    </source>
</evidence>
<dbReference type="Proteomes" id="UP000292003">
    <property type="component" value="Unassembled WGS sequence"/>
</dbReference>
<sequence>MAVRRRLLVALFAVLPLASAGIATAAESPPGPPLKTPVAQLAAALHCDDSIDDAKADPVLFVPGTTANGGENFAWNYVTVFRDKGIPTCWVDYPHRGWRDMQTSSEYVVHAIRTMSERSGGRKVSTVGHSQGGLHPAWVARFWPDIPGKLDDAISLGSPFQGSVMADAYCGVLVTGCQESFWQFTTKSNWSRALNAQPTPSGPSFTSIYTVTDEFAAPGREASALRGAAHIGIDEVCPGRVSEHLALVVDAVAFGIAVDALTHDGPAVASRVDKSLCGKAFMPLDWAGLVRTLPSLLAMPAKAWLESPPWTWVRAEPPLRDYARS</sequence>
<dbReference type="PANTHER" id="PTHR37574">
    <property type="entry name" value="LIPASE B"/>
    <property type="match status" value="1"/>
</dbReference>
<dbReference type="OrthoDB" id="8871309at2"/>
<accession>A0A4V2ELL5</accession>
<keyword evidence="1" id="KW-0732">Signal</keyword>
<name>A0A4V2ELL5_9PSEU</name>
<evidence type="ECO:0000313" key="2">
    <source>
        <dbReference type="EMBL" id="RZQ61985.1"/>
    </source>
</evidence>
<dbReference type="EMBL" id="SFCC01000010">
    <property type="protein sequence ID" value="RZQ61985.1"/>
    <property type="molecule type" value="Genomic_DNA"/>
</dbReference>
<evidence type="ECO:0008006" key="4">
    <source>
        <dbReference type="Google" id="ProtNLM"/>
    </source>
</evidence>
<feature type="signal peptide" evidence="1">
    <location>
        <begin position="1"/>
        <end position="25"/>
    </location>
</feature>
<keyword evidence="3" id="KW-1185">Reference proteome</keyword>
<proteinExistence type="predicted"/>
<feature type="chain" id="PRO_5020447321" description="Lipase" evidence="1">
    <location>
        <begin position="26"/>
        <end position="325"/>
    </location>
</feature>